<keyword evidence="2 4" id="KW-0560">Oxidoreductase</keyword>
<dbReference type="Proteomes" id="UP000195981">
    <property type="component" value="Unassembled WGS sequence"/>
</dbReference>
<dbReference type="Pfam" id="PF00107">
    <property type="entry name" value="ADH_zinc_N"/>
    <property type="match status" value="1"/>
</dbReference>
<gene>
    <name evidence="4" type="ORF">FM110_11715</name>
</gene>
<proteinExistence type="predicted"/>
<reference evidence="4 5" key="1">
    <citation type="submission" date="2017-02" db="EMBL/GenBank/DDBJ databases">
        <authorList>
            <person name="Peterson S.W."/>
        </authorList>
    </citation>
    <scope>NUCLEOTIDE SEQUENCE [LARGE SCALE GENOMIC DNA]</scope>
    <source>
        <strain evidence="4 5">CIP104813</strain>
    </source>
</reference>
<dbReference type="PANTHER" id="PTHR48106">
    <property type="entry name" value="QUINONE OXIDOREDUCTASE PIG3-RELATED"/>
    <property type="match status" value="1"/>
</dbReference>
<dbReference type="SMART" id="SM00829">
    <property type="entry name" value="PKS_ER"/>
    <property type="match status" value="1"/>
</dbReference>
<dbReference type="AlphaFoldDB" id="A0A1X6X6B0"/>
<keyword evidence="1" id="KW-0521">NADP</keyword>
<dbReference type="SUPFAM" id="SSF51735">
    <property type="entry name" value="NAD(P)-binding Rossmann-fold domains"/>
    <property type="match status" value="1"/>
</dbReference>
<sequence length="314" mass="32264">MRAMTITDDHRLMPVDVPEPVPGPGEVLVDVAASGVNRADLAQVAGHYPPPPGASELPGLEVSGHRRDTGEAVVALLAGGGYAHTVAVHESHLLPVPAGMDLVTAAGLVEVAATVVSNLTLEAGLTAGETLLVHGGTGGIGAFALQYASALGARVLATVGSDDAVATARELGAELAWNRRTTDVVAAVREAGGADVILDVVGGPALGDNVRMLREHGRLVVIGTIGGPVGELDLGRLMARRARVIGTTLRSRGIEDKARILAATRERVWPLVEARRIRVPVHAVLPLEQAADAHAILRAGGHVGKAVLTVDGKR</sequence>
<dbReference type="InterPro" id="IPR011032">
    <property type="entry name" value="GroES-like_sf"/>
</dbReference>
<accession>A0A1X6X6B0</accession>
<name>A0A1X6X6B0_9MICO</name>
<dbReference type="Gene3D" id="3.40.50.720">
    <property type="entry name" value="NAD(P)-binding Rossmann-like Domain"/>
    <property type="match status" value="1"/>
</dbReference>
<dbReference type="InterPro" id="IPR014189">
    <property type="entry name" value="Quinone_OxRdtase_PIG3"/>
</dbReference>
<feature type="domain" description="Enoyl reductase (ER)" evidence="3">
    <location>
        <begin position="5"/>
        <end position="308"/>
    </location>
</feature>
<evidence type="ECO:0000259" key="3">
    <source>
        <dbReference type="SMART" id="SM00829"/>
    </source>
</evidence>
<evidence type="ECO:0000313" key="5">
    <source>
        <dbReference type="Proteomes" id="UP000195981"/>
    </source>
</evidence>
<dbReference type="OrthoDB" id="9780520at2"/>
<keyword evidence="5" id="KW-1185">Reference proteome</keyword>
<dbReference type="CDD" id="cd05276">
    <property type="entry name" value="p53_inducible_oxidoreductase"/>
    <property type="match status" value="1"/>
</dbReference>
<dbReference type="InterPro" id="IPR013154">
    <property type="entry name" value="ADH-like_N"/>
</dbReference>
<evidence type="ECO:0000256" key="1">
    <source>
        <dbReference type="ARBA" id="ARBA00022857"/>
    </source>
</evidence>
<dbReference type="SUPFAM" id="SSF50129">
    <property type="entry name" value="GroES-like"/>
    <property type="match status" value="1"/>
</dbReference>
<protein>
    <submittedName>
        <fullName evidence="4">Quinone oxidoreductase</fullName>
        <ecNumber evidence="4">1.6.5.5</ecNumber>
    </submittedName>
</protein>
<dbReference type="Pfam" id="PF08240">
    <property type="entry name" value="ADH_N"/>
    <property type="match status" value="1"/>
</dbReference>
<organism evidence="4 5">
    <name type="scientific">Brachybacterium nesterenkovii</name>
    <dbReference type="NCBI Taxonomy" id="47847"/>
    <lineage>
        <taxon>Bacteria</taxon>
        <taxon>Bacillati</taxon>
        <taxon>Actinomycetota</taxon>
        <taxon>Actinomycetes</taxon>
        <taxon>Micrococcales</taxon>
        <taxon>Dermabacteraceae</taxon>
        <taxon>Brachybacterium</taxon>
    </lineage>
</organism>
<dbReference type="InterPro" id="IPR036291">
    <property type="entry name" value="NAD(P)-bd_dom_sf"/>
</dbReference>
<dbReference type="Gene3D" id="3.90.180.10">
    <property type="entry name" value="Medium-chain alcohol dehydrogenases, catalytic domain"/>
    <property type="match status" value="1"/>
</dbReference>
<dbReference type="GO" id="GO:0003960">
    <property type="term" value="F:quinone reductase (NADPH) activity"/>
    <property type="evidence" value="ECO:0007669"/>
    <property type="project" value="UniProtKB-EC"/>
</dbReference>
<dbReference type="NCBIfam" id="TIGR02824">
    <property type="entry name" value="quinone_pig3"/>
    <property type="match status" value="1"/>
</dbReference>
<dbReference type="PANTHER" id="PTHR48106:SF8">
    <property type="entry name" value="OS02G0805600 PROTEIN"/>
    <property type="match status" value="1"/>
</dbReference>
<dbReference type="RefSeq" id="WP_087104938.1">
    <property type="nucleotide sequence ID" value="NZ_FWFG01000101.1"/>
</dbReference>
<dbReference type="InterPro" id="IPR020843">
    <property type="entry name" value="ER"/>
</dbReference>
<dbReference type="EC" id="1.6.5.5" evidence="4"/>
<evidence type="ECO:0000313" key="4">
    <source>
        <dbReference type="EMBL" id="SLM94686.1"/>
    </source>
</evidence>
<dbReference type="GO" id="GO:0070402">
    <property type="term" value="F:NADPH binding"/>
    <property type="evidence" value="ECO:0007669"/>
    <property type="project" value="TreeGrafter"/>
</dbReference>
<evidence type="ECO:0000256" key="2">
    <source>
        <dbReference type="ARBA" id="ARBA00023002"/>
    </source>
</evidence>
<dbReference type="InterPro" id="IPR013149">
    <property type="entry name" value="ADH-like_C"/>
</dbReference>
<dbReference type="EMBL" id="FWFG01000101">
    <property type="protein sequence ID" value="SLM94686.1"/>
    <property type="molecule type" value="Genomic_DNA"/>
</dbReference>